<keyword evidence="4 10" id="KW-0812">Transmembrane</keyword>
<keyword evidence="13" id="KW-1185">Reference proteome</keyword>
<evidence type="ECO:0000256" key="1">
    <source>
        <dbReference type="ARBA" id="ARBA00004141"/>
    </source>
</evidence>
<organism evidence="12 13">
    <name type="scientific">Monoraphidium neglectum</name>
    <dbReference type="NCBI Taxonomy" id="145388"/>
    <lineage>
        <taxon>Eukaryota</taxon>
        <taxon>Viridiplantae</taxon>
        <taxon>Chlorophyta</taxon>
        <taxon>core chlorophytes</taxon>
        <taxon>Chlorophyceae</taxon>
        <taxon>CS clade</taxon>
        <taxon>Sphaeropleales</taxon>
        <taxon>Selenastraceae</taxon>
        <taxon>Monoraphidium</taxon>
    </lineage>
</organism>
<dbReference type="InterPro" id="IPR045319">
    <property type="entry name" value="KAT/AKT"/>
</dbReference>
<keyword evidence="6" id="KW-0851">Voltage-gated channel</keyword>
<evidence type="ECO:0000259" key="11">
    <source>
        <dbReference type="PROSITE" id="PS50042"/>
    </source>
</evidence>
<dbReference type="PROSITE" id="PS00888">
    <property type="entry name" value="CNMP_BINDING_1"/>
    <property type="match status" value="1"/>
</dbReference>
<dbReference type="Gene3D" id="1.10.287.70">
    <property type="match status" value="1"/>
</dbReference>
<keyword evidence="8" id="KW-0406">Ion transport</keyword>
<protein>
    <submittedName>
        <fullName evidence="12">Potassium channel AKT1</fullName>
    </submittedName>
</protein>
<name>A0A0D2JDX4_9CHLO</name>
<dbReference type="GeneID" id="25727348"/>
<dbReference type="SUPFAM" id="SSF51206">
    <property type="entry name" value="cAMP-binding domain-like"/>
    <property type="match status" value="1"/>
</dbReference>
<evidence type="ECO:0000313" key="13">
    <source>
        <dbReference type="Proteomes" id="UP000054498"/>
    </source>
</evidence>
<dbReference type="PROSITE" id="PS50042">
    <property type="entry name" value="CNMP_BINDING_3"/>
    <property type="match status" value="1"/>
</dbReference>
<evidence type="ECO:0000256" key="10">
    <source>
        <dbReference type="SAM" id="Phobius"/>
    </source>
</evidence>
<reference evidence="12 13" key="1">
    <citation type="journal article" date="2013" name="BMC Genomics">
        <title>Reconstruction of the lipid metabolism for the microalga Monoraphidium neglectum from its genome sequence reveals characteristics suitable for biofuel production.</title>
        <authorList>
            <person name="Bogen C."/>
            <person name="Al-Dilaimi A."/>
            <person name="Albersmeier A."/>
            <person name="Wichmann J."/>
            <person name="Grundmann M."/>
            <person name="Rupp O."/>
            <person name="Lauersen K.J."/>
            <person name="Blifernez-Klassen O."/>
            <person name="Kalinowski J."/>
            <person name="Goesmann A."/>
            <person name="Mussgnug J.H."/>
            <person name="Kruse O."/>
        </authorList>
    </citation>
    <scope>NUCLEOTIDE SEQUENCE [LARGE SCALE GENOMIC DNA]</scope>
    <source>
        <strain evidence="12 13">SAG 48.87</strain>
    </source>
</reference>
<dbReference type="GO" id="GO:0034702">
    <property type="term" value="C:monoatomic ion channel complex"/>
    <property type="evidence" value="ECO:0007669"/>
    <property type="project" value="UniProtKB-KW"/>
</dbReference>
<feature type="domain" description="Cyclic nucleotide-binding" evidence="11">
    <location>
        <begin position="292"/>
        <end position="352"/>
    </location>
</feature>
<evidence type="ECO:0000313" key="12">
    <source>
        <dbReference type="EMBL" id="KIY97752.1"/>
    </source>
</evidence>
<dbReference type="PANTHER" id="PTHR45743">
    <property type="entry name" value="POTASSIUM CHANNEL AKT1"/>
    <property type="match status" value="1"/>
</dbReference>
<dbReference type="AlphaFoldDB" id="A0A0D2JDX4"/>
<dbReference type="KEGG" id="mng:MNEG_10209"/>
<dbReference type="Gene3D" id="2.60.120.10">
    <property type="entry name" value="Jelly Rolls"/>
    <property type="match status" value="1"/>
</dbReference>
<comment type="subcellular location">
    <subcellularLocation>
        <location evidence="1">Membrane</location>
        <topology evidence="1">Multi-pass membrane protein</topology>
    </subcellularLocation>
</comment>
<dbReference type="InterPro" id="IPR018488">
    <property type="entry name" value="cNMP-bd_CS"/>
</dbReference>
<comment type="similarity">
    <text evidence="2">Belongs to the potassium channel family. Plant (TC 1.A.1.4) subfamily.</text>
</comment>
<dbReference type="RefSeq" id="XP_013896772.1">
    <property type="nucleotide sequence ID" value="XM_014041318.1"/>
</dbReference>
<evidence type="ECO:0000256" key="9">
    <source>
        <dbReference type="ARBA" id="ARBA00023136"/>
    </source>
</evidence>
<dbReference type="SUPFAM" id="SSF81324">
    <property type="entry name" value="Voltage-gated potassium channels"/>
    <property type="match status" value="1"/>
</dbReference>
<dbReference type="InterPro" id="IPR018490">
    <property type="entry name" value="cNMP-bd_dom_sf"/>
</dbReference>
<evidence type="ECO:0000256" key="6">
    <source>
        <dbReference type="ARBA" id="ARBA00022882"/>
    </source>
</evidence>
<evidence type="ECO:0000256" key="3">
    <source>
        <dbReference type="ARBA" id="ARBA00022448"/>
    </source>
</evidence>
<accession>A0A0D2JDX4</accession>
<sequence>MHVFIHPTGNVKREAVSRSVAVDEDEVLVDTHSAASAAAADPLAAPGAGRARASRLALDVVSGVPFDLIAYVGLVTLGRMEPGEAAAVAGPLKLLHLARLYRVRWFFRYLEYDQNMSLLGVTVARNLMIVAYLAHWVACGFEGYARGAGFDPNVLVGTNPALFASVTGADRYVYSLYWAVTTLAGNEWNDTEGVDNMVQIAANAARAGVFLLFNLALGAYILGTLTLLVVKADERTGRYRDMSANLRAYSALNNLPQDLKDTMQEHLRLSFSSSDASDDQDALLTSSRLELFKQGVDIVTAGDSANELYMVVSGRVWMRSPLDTDSSMTGDNELAFWGEEDLIPAVAGGSRSPGSMHGSRDGPFSAVGGLTPVLGSPGECDDGGAGRGGFAVPYIGEEREAGVGETFGELSFFTEIPQMTTVRVSVSPQSGAAVPSTLHAP</sequence>
<dbReference type="PANTHER" id="PTHR45743:SF2">
    <property type="entry name" value="POTASSIUM CHANNEL AKT1"/>
    <property type="match status" value="1"/>
</dbReference>
<keyword evidence="5" id="KW-0630">Potassium</keyword>
<gene>
    <name evidence="12" type="ORF">MNEG_10209</name>
</gene>
<feature type="transmembrane region" description="Helical" evidence="10">
    <location>
        <begin position="207"/>
        <end position="230"/>
    </location>
</feature>
<keyword evidence="5" id="KW-0633">Potassium transport</keyword>
<evidence type="ECO:0000256" key="5">
    <source>
        <dbReference type="ARBA" id="ARBA00022826"/>
    </source>
</evidence>
<keyword evidence="3" id="KW-0813">Transport</keyword>
<evidence type="ECO:0000256" key="7">
    <source>
        <dbReference type="ARBA" id="ARBA00022989"/>
    </source>
</evidence>
<dbReference type="EMBL" id="KK102443">
    <property type="protein sequence ID" value="KIY97752.1"/>
    <property type="molecule type" value="Genomic_DNA"/>
</dbReference>
<dbReference type="InterPro" id="IPR005821">
    <property type="entry name" value="Ion_trans_dom"/>
</dbReference>
<dbReference type="GO" id="GO:0005249">
    <property type="term" value="F:voltage-gated potassium channel activity"/>
    <property type="evidence" value="ECO:0007669"/>
    <property type="project" value="InterPro"/>
</dbReference>
<evidence type="ECO:0000256" key="8">
    <source>
        <dbReference type="ARBA" id="ARBA00023065"/>
    </source>
</evidence>
<evidence type="ECO:0000256" key="4">
    <source>
        <dbReference type="ARBA" id="ARBA00022692"/>
    </source>
</evidence>
<evidence type="ECO:0000256" key="2">
    <source>
        <dbReference type="ARBA" id="ARBA00007929"/>
    </source>
</evidence>
<dbReference type="InterPro" id="IPR000595">
    <property type="entry name" value="cNMP-bd_dom"/>
</dbReference>
<proteinExistence type="inferred from homology"/>
<keyword evidence="7 10" id="KW-1133">Transmembrane helix</keyword>
<keyword evidence="12" id="KW-0407">Ion channel</keyword>
<dbReference type="InterPro" id="IPR014710">
    <property type="entry name" value="RmlC-like_jellyroll"/>
</dbReference>
<dbReference type="OrthoDB" id="2012993at2759"/>
<keyword evidence="9 10" id="KW-0472">Membrane</keyword>
<keyword evidence="5" id="KW-0631">Potassium channel</keyword>
<dbReference type="Proteomes" id="UP000054498">
    <property type="component" value="Unassembled WGS sequence"/>
</dbReference>
<dbReference type="Pfam" id="PF00520">
    <property type="entry name" value="Ion_trans"/>
    <property type="match status" value="1"/>
</dbReference>